<dbReference type="InterPro" id="IPR042099">
    <property type="entry name" value="ANL_N_sf"/>
</dbReference>
<evidence type="ECO:0000313" key="4">
    <source>
        <dbReference type="EMBL" id="GAL84865.1"/>
    </source>
</evidence>
<feature type="domain" description="AMP-dependent synthetase/ligase" evidence="3">
    <location>
        <begin position="127"/>
        <end position="330"/>
    </location>
</feature>
<organism evidence="4 5">
    <name type="scientific">Sporocytophaga myxococcoides</name>
    <dbReference type="NCBI Taxonomy" id="153721"/>
    <lineage>
        <taxon>Bacteria</taxon>
        <taxon>Pseudomonadati</taxon>
        <taxon>Bacteroidota</taxon>
        <taxon>Cytophagia</taxon>
        <taxon>Cytophagales</taxon>
        <taxon>Cytophagaceae</taxon>
        <taxon>Sporocytophaga</taxon>
    </lineage>
</organism>
<dbReference type="GO" id="GO:0031956">
    <property type="term" value="F:medium-chain fatty acid-CoA ligase activity"/>
    <property type="evidence" value="ECO:0007669"/>
    <property type="project" value="TreeGrafter"/>
</dbReference>
<protein>
    <submittedName>
        <fullName evidence="4">AMP-dependent synthetase and ligase</fullName>
    </submittedName>
</protein>
<keyword evidence="5" id="KW-1185">Reference proteome</keyword>
<dbReference type="Proteomes" id="UP000030185">
    <property type="component" value="Unassembled WGS sequence"/>
</dbReference>
<comment type="similarity">
    <text evidence="1">Belongs to the ATP-dependent AMP-binding enzyme family.</text>
</comment>
<dbReference type="Gene3D" id="3.30.300.30">
    <property type="match status" value="1"/>
</dbReference>
<dbReference type="PANTHER" id="PTHR43201:SF5">
    <property type="entry name" value="MEDIUM-CHAIN ACYL-COA LIGASE ACSF2, MITOCHONDRIAL"/>
    <property type="match status" value="1"/>
</dbReference>
<dbReference type="GO" id="GO:0006631">
    <property type="term" value="P:fatty acid metabolic process"/>
    <property type="evidence" value="ECO:0007669"/>
    <property type="project" value="TreeGrafter"/>
</dbReference>
<evidence type="ECO:0000313" key="5">
    <source>
        <dbReference type="Proteomes" id="UP000030185"/>
    </source>
</evidence>
<dbReference type="PANTHER" id="PTHR43201">
    <property type="entry name" value="ACYL-COA SYNTHETASE"/>
    <property type="match status" value="1"/>
</dbReference>
<accession>A0A098LD76</accession>
<proteinExistence type="inferred from homology"/>
<dbReference type="Pfam" id="PF00501">
    <property type="entry name" value="AMP-binding"/>
    <property type="match status" value="1"/>
</dbReference>
<evidence type="ECO:0000259" key="3">
    <source>
        <dbReference type="Pfam" id="PF00501"/>
    </source>
</evidence>
<sequence>MGNQNLYKVILENKNLRYIDGATGKLYKADDFHDSLNLNGVKSLAFLYLDNTIQSVEVLLNFLRSDHVIVLLSPGIAEYLKIQLENRYSPVYIYDMSRNVISGYKVAEYGERINLHIGINPVNYEIHHNLKYLLSTSGSTGSPKFVKLSEKNLLSNALSIVDYLPILEDDVVPLNLPLFYSYGLSVFTSNSIAGGCILCIEKDILQKDFWYDFDYYSCSSLAGVPINYEILNRIGFCSRNYPSLRYLTQAGGKLSDGLIRNFGQYAEHYGVKFYVMYGQTEAAARIAYLHPDDILRKTGSIGNAIKGGSLSLDPDTNEVLYEGPNVFGGYASCPEDLKTFDTNKLLRTGDIGRCDDEGYFYITGRLKRFIKLSGHRINLDEIEGFLKRELGNISVACHGVGDKFLYIVHSEPHVSEECITQLLSHRLHLHPRTIRVSYVDAIPLTANGKNDYRAIESILV</sequence>
<dbReference type="SUPFAM" id="SSF56801">
    <property type="entry name" value="Acetyl-CoA synthetase-like"/>
    <property type="match status" value="1"/>
</dbReference>
<evidence type="ECO:0000256" key="2">
    <source>
        <dbReference type="ARBA" id="ARBA00022598"/>
    </source>
</evidence>
<dbReference type="RefSeq" id="WP_045462345.1">
    <property type="nucleotide sequence ID" value="NZ_BBLT01000003.1"/>
</dbReference>
<dbReference type="eggNOG" id="COG0318">
    <property type="taxonomic scope" value="Bacteria"/>
</dbReference>
<name>A0A098LD76_9BACT</name>
<dbReference type="OrthoDB" id="9778383at2"/>
<dbReference type="AlphaFoldDB" id="A0A098LD76"/>
<dbReference type="InterPro" id="IPR000873">
    <property type="entry name" value="AMP-dep_synth/lig_dom"/>
</dbReference>
<dbReference type="STRING" id="153721.MYP_2093"/>
<dbReference type="EMBL" id="BBLT01000003">
    <property type="protein sequence ID" value="GAL84865.1"/>
    <property type="molecule type" value="Genomic_DNA"/>
</dbReference>
<keyword evidence="2 4" id="KW-0436">Ligase</keyword>
<dbReference type="Gene3D" id="3.40.50.12780">
    <property type="entry name" value="N-terminal domain of ligase-like"/>
    <property type="match status" value="1"/>
</dbReference>
<evidence type="ECO:0000256" key="1">
    <source>
        <dbReference type="ARBA" id="ARBA00006432"/>
    </source>
</evidence>
<comment type="caution">
    <text evidence="4">The sequence shown here is derived from an EMBL/GenBank/DDBJ whole genome shotgun (WGS) entry which is preliminary data.</text>
</comment>
<reference evidence="4 5" key="1">
    <citation type="submission" date="2014-09" db="EMBL/GenBank/DDBJ databases">
        <title>Sporocytophaga myxococcoides PG-01 genome sequencing.</title>
        <authorList>
            <person name="Liu L."/>
            <person name="Gao P.J."/>
            <person name="Chen G.J."/>
            <person name="Wang L.S."/>
        </authorList>
    </citation>
    <scope>NUCLEOTIDE SEQUENCE [LARGE SCALE GENOMIC DNA]</scope>
    <source>
        <strain evidence="4 5">PG-01</strain>
    </source>
</reference>
<gene>
    <name evidence="4" type="ORF">MYP_2093</name>
</gene>
<dbReference type="InterPro" id="IPR045851">
    <property type="entry name" value="AMP-bd_C_sf"/>
</dbReference>